<dbReference type="NCBIfam" id="TIGR01571">
    <property type="entry name" value="A_thal_Cys_rich"/>
    <property type="match status" value="1"/>
</dbReference>
<organism evidence="2 3">
    <name type="scientific">Venturia nashicola</name>
    <dbReference type="NCBI Taxonomy" id="86259"/>
    <lineage>
        <taxon>Eukaryota</taxon>
        <taxon>Fungi</taxon>
        <taxon>Dikarya</taxon>
        <taxon>Ascomycota</taxon>
        <taxon>Pezizomycotina</taxon>
        <taxon>Dothideomycetes</taxon>
        <taxon>Pleosporomycetidae</taxon>
        <taxon>Venturiales</taxon>
        <taxon>Venturiaceae</taxon>
        <taxon>Venturia</taxon>
    </lineage>
</organism>
<dbReference type="EMBL" id="SNSC02000002">
    <property type="protein sequence ID" value="TID26524.1"/>
    <property type="molecule type" value="Genomic_DNA"/>
</dbReference>
<dbReference type="STRING" id="86259.A0A4Z1PFS6"/>
<dbReference type="PANTHER" id="PTHR15907">
    <property type="entry name" value="DUF614 FAMILY PROTEIN-RELATED"/>
    <property type="match status" value="1"/>
</dbReference>
<reference evidence="2 3" key="1">
    <citation type="submission" date="2019-04" db="EMBL/GenBank/DDBJ databases">
        <title>High contiguity whole genome sequence and gene annotation resource for two Venturia nashicola isolates.</title>
        <authorList>
            <person name="Prokchorchik M."/>
            <person name="Won K."/>
            <person name="Lee Y."/>
            <person name="Choi E.D."/>
            <person name="Segonzac C."/>
            <person name="Sohn K.H."/>
        </authorList>
    </citation>
    <scope>NUCLEOTIDE SEQUENCE [LARGE SCALE GENOMIC DNA]</scope>
    <source>
        <strain evidence="2 3">PRI2</strain>
    </source>
</reference>
<evidence type="ECO:0000256" key="1">
    <source>
        <dbReference type="SAM" id="MobiDB-lite"/>
    </source>
</evidence>
<name>A0A4Z1PFS6_9PEZI</name>
<evidence type="ECO:0000313" key="3">
    <source>
        <dbReference type="Proteomes" id="UP000298493"/>
    </source>
</evidence>
<feature type="region of interest" description="Disordered" evidence="1">
    <location>
        <begin position="135"/>
        <end position="163"/>
    </location>
</feature>
<dbReference type="OrthoDB" id="1045822at2759"/>
<proteinExistence type="predicted"/>
<dbReference type="Pfam" id="PF04749">
    <property type="entry name" value="PLAC8"/>
    <property type="match status" value="1"/>
</dbReference>
<comment type="caution">
    <text evidence="2">The sequence shown here is derived from an EMBL/GenBank/DDBJ whole genome shotgun (WGS) entry which is preliminary data.</text>
</comment>
<evidence type="ECO:0000313" key="2">
    <source>
        <dbReference type="EMBL" id="TID26524.1"/>
    </source>
</evidence>
<protein>
    <submittedName>
        <fullName evidence="2">PLAC8-domain-containing protein</fullName>
    </submittedName>
</protein>
<sequence>MAQKQEWSASGVDCCSPFTSCLLSWCVPCVQHGRIQHRLHKDSQLKGWSIFNGDCCAYYALSWVSCHWIIQMMGRGEIRKKYNLSGNTCEDCLCACCCMPCDLVQQEKEIVNREATNLINVQPNKLKAENQMAYPQQQQPLQYAEQQPQYQQQQVSQYPPQHQ</sequence>
<dbReference type="InterPro" id="IPR006461">
    <property type="entry name" value="PLAC_motif_containing"/>
</dbReference>
<gene>
    <name evidence="2" type="ORF">E6O75_ATG01017</name>
</gene>
<keyword evidence="3" id="KW-1185">Reference proteome</keyword>
<dbReference type="Proteomes" id="UP000298493">
    <property type="component" value="Unassembled WGS sequence"/>
</dbReference>
<accession>A0A4Z1PFS6</accession>
<dbReference type="AlphaFoldDB" id="A0A4Z1PFS6"/>